<dbReference type="AlphaFoldDB" id="A0AAN0MGC6"/>
<dbReference type="RefSeq" id="WP_286268150.1">
    <property type="nucleotide sequence ID" value="NZ_AP028056.1"/>
</dbReference>
<evidence type="ECO:0000256" key="1">
    <source>
        <dbReference type="ARBA" id="ARBA00001938"/>
    </source>
</evidence>
<dbReference type="SUPFAM" id="SSF51230">
    <property type="entry name" value="Single hybrid motif"/>
    <property type="match status" value="1"/>
</dbReference>
<feature type="domain" description="Lipoyl-binding" evidence="6">
    <location>
        <begin position="4"/>
        <end position="79"/>
    </location>
</feature>
<protein>
    <recommendedName>
        <fullName evidence="4">Dihydrolipoamide acetyltransferase component of pyruvate dehydrogenase complex</fullName>
        <ecNumber evidence="4">2.3.1.-</ecNumber>
    </recommendedName>
</protein>
<dbReference type="InterPro" id="IPR003016">
    <property type="entry name" value="2-oxoA_DH_lipoyl-BS"/>
</dbReference>
<accession>A0AAN0MGC6</accession>
<dbReference type="InterPro" id="IPR045257">
    <property type="entry name" value="E2/Pdx1"/>
</dbReference>
<dbReference type="GO" id="GO:0045254">
    <property type="term" value="C:pyruvate dehydrogenase complex"/>
    <property type="evidence" value="ECO:0007669"/>
    <property type="project" value="InterPro"/>
</dbReference>
<dbReference type="KEGG" id="broo:brsh051_11050"/>
<dbReference type="GO" id="GO:0006086">
    <property type="term" value="P:pyruvate decarboxylation to acetyl-CoA"/>
    <property type="evidence" value="ECO:0007669"/>
    <property type="project" value="InterPro"/>
</dbReference>
<dbReference type="PROSITE" id="PS00189">
    <property type="entry name" value="LIPOYL"/>
    <property type="match status" value="1"/>
</dbReference>
<dbReference type="Pfam" id="PF00364">
    <property type="entry name" value="Biotin_lipoyl"/>
    <property type="match status" value="1"/>
</dbReference>
<keyword evidence="4" id="KW-0012">Acyltransferase</keyword>
<dbReference type="InterPro" id="IPR004167">
    <property type="entry name" value="PSBD"/>
</dbReference>
<dbReference type="Gene3D" id="2.40.50.100">
    <property type="match status" value="1"/>
</dbReference>
<evidence type="ECO:0000256" key="5">
    <source>
        <dbReference type="SAM" id="MobiDB-lite"/>
    </source>
</evidence>
<dbReference type="EC" id="2.3.1.-" evidence="4"/>
<evidence type="ECO:0000313" key="8">
    <source>
        <dbReference type="EMBL" id="BEH01824.1"/>
    </source>
</evidence>
<dbReference type="InterPro" id="IPR011053">
    <property type="entry name" value="Single_hybrid_motif"/>
</dbReference>
<dbReference type="SUPFAM" id="SSF52777">
    <property type="entry name" value="CoA-dependent acyltransferases"/>
    <property type="match status" value="1"/>
</dbReference>
<dbReference type="Pfam" id="PF00198">
    <property type="entry name" value="2-oxoacid_dh"/>
    <property type="match status" value="1"/>
</dbReference>
<dbReference type="Proteomes" id="UP001431656">
    <property type="component" value="Chromosome"/>
</dbReference>
<dbReference type="GO" id="GO:0016746">
    <property type="term" value="F:acyltransferase activity"/>
    <property type="evidence" value="ECO:0007669"/>
    <property type="project" value="UniProtKB-KW"/>
</dbReference>
<dbReference type="Pfam" id="PF02817">
    <property type="entry name" value="E3_binding"/>
    <property type="match status" value="2"/>
</dbReference>
<feature type="domain" description="Peripheral subunit-binding (PSBD)" evidence="7">
    <location>
        <begin position="223"/>
        <end position="260"/>
    </location>
</feature>
<evidence type="ECO:0000259" key="6">
    <source>
        <dbReference type="PROSITE" id="PS50968"/>
    </source>
</evidence>
<feature type="region of interest" description="Disordered" evidence="5">
    <location>
        <begin position="115"/>
        <end position="136"/>
    </location>
</feature>
<dbReference type="InterPro" id="IPR000089">
    <property type="entry name" value="Biotin_lipoyl"/>
</dbReference>
<evidence type="ECO:0000256" key="4">
    <source>
        <dbReference type="RuleBase" id="RU003423"/>
    </source>
</evidence>
<gene>
    <name evidence="8" type="ORF">brsh051_11050</name>
</gene>
<organism evidence="8 9">
    <name type="scientific">Brooklawnia propionicigenes</name>
    <dbReference type="NCBI Taxonomy" id="3041175"/>
    <lineage>
        <taxon>Bacteria</taxon>
        <taxon>Bacillati</taxon>
        <taxon>Actinomycetota</taxon>
        <taxon>Actinomycetes</taxon>
        <taxon>Propionibacteriales</taxon>
        <taxon>Propionibacteriaceae</taxon>
        <taxon>Brooklawnia</taxon>
    </lineage>
</organism>
<evidence type="ECO:0000259" key="7">
    <source>
        <dbReference type="PROSITE" id="PS51826"/>
    </source>
</evidence>
<dbReference type="InterPro" id="IPR036625">
    <property type="entry name" value="E3-bd_dom_sf"/>
</dbReference>
<dbReference type="PROSITE" id="PS51826">
    <property type="entry name" value="PSBD"/>
    <property type="match status" value="2"/>
</dbReference>
<dbReference type="PANTHER" id="PTHR23151:SF90">
    <property type="entry name" value="DIHYDROLIPOYLLYSINE-RESIDUE ACETYLTRANSFERASE COMPONENT OF PYRUVATE DEHYDROGENASE COMPLEX, MITOCHONDRIAL-RELATED"/>
    <property type="match status" value="1"/>
</dbReference>
<evidence type="ECO:0000256" key="2">
    <source>
        <dbReference type="ARBA" id="ARBA00007317"/>
    </source>
</evidence>
<dbReference type="EMBL" id="AP028056">
    <property type="protein sequence ID" value="BEH01824.1"/>
    <property type="molecule type" value="Genomic_DNA"/>
</dbReference>
<sequence>MAEIRAIEIPKWGLTMEEGMLGSWHVAEGTSFTKGQALCTIESSKIANELEAPFDGFLRRQLAQPGDTYPVGALIAVSAEPAIPDAEVDAFIAARLGLPKQTADAPAPVAVAAAPAPAAPPPTMRPAAAPPAPAAPPPGELVVPQALAGASADDVRATPRAAAFAKLHAIDLGKVSGSGPAGRVSISDIEKAITAAGGQLAAKPEFARQQVRLRSQRDDADVAATPVARRLAAARGINLHDCRATGSHGRVCRADVEEAIRKLDAGQPAPAVQAAVAEVAQVNEATAQPLTPMRRTIAQRLQSSYQTSPHFRVNTEIQMDAALELRAQINATVPGVKISVNDLVVKAVGLALTRIPEVNVQFDEASKTVLQFADADVSVAVSLPEGLITPVVRAVNKRSLGQISAEISDLVTRAKAKTLTAEQFQGGTFTVSNLGMYGVTSFDAIINPPQAAILAVSAGVRRLVVDDEDQVDVHTIMEVSLASDHRVIDGALAARFVAELRSILESPAQMLV</sequence>
<keyword evidence="3 4" id="KW-0450">Lipoyl</keyword>
<dbReference type="Gene3D" id="4.10.320.10">
    <property type="entry name" value="E3-binding domain"/>
    <property type="match status" value="2"/>
</dbReference>
<keyword evidence="4" id="KW-0808">Transferase</keyword>
<evidence type="ECO:0000313" key="9">
    <source>
        <dbReference type="Proteomes" id="UP001431656"/>
    </source>
</evidence>
<dbReference type="CDD" id="cd06849">
    <property type="entry name" value="lipoyl_domain"/>
    <property type="match status" value="1"/>
</dbReference>
<reference evidence="8" key="1">
    <citation type="journal article" date="2024" name="Int. J. Syst. Evol. Microbiol.">
        <title>Brooklawnia propionicigenes sp. nov., a facultatively anaerobic, propionate-producing bacterium isolated from a methanogenic reactor treating waste from cattle farms.</title>
        <authorList>
            <person name="Akita Y."/>
            <person name="Ueki A."/>
            <person name="Tonouchi A."/>
            <person name="Sugawara Y."/>
            <person name="Honma S."/>
            <person name="Kaku N."/>
            <person name="Ueki K."/>
        </authorList>
    </citation>
    <scope>NUCLEOTIDE SEQUENCE</scope>
    <source>
        <strain evidence="8">SH051</strain>
    </source>
</reference>
<feature type="compositionally biased region" description="Pro residues" evidence="5">
    <location>
        <begin position="117"/>
        <end position="136"/>
    </location>
</feature>
<evidence type="ECO:0000256" key="3">
    <source>
        <dbReference type="ARBA" id="ARBA00022823"/>
    </source>
</evidence>
<dbReference type="Gene3D" id="3.30.559.10">
    <property type="entry name" value="Chloramphenicol acetyltransferase-like domain"/>
    <property type="match status" value="1"/>
</dbReference>
<dbReference type="PROSITE" id="PS50968">
    <property type="entry name" value="BIOTINYL_LIPOYL"/>
    <property type="match status" value="1"/>
</dbReference>
<dbReference type="InterPro" id="IPR001078">
    <property type="entry name" value="2-oxoacid_DH_actylTfrase"/>
</dbReference>
<proteinExistence type="inferred from homology"/>
<comment type="similarity">
    <text evidence="2 4">Belongs to the 2-oxoacid dehydrogenase family.</text>
</comment>
<keyword evidence="9" id="KW-1185">Reference proteome</keyword>
<name>A0AAN0MGC6_9ACTN</name>
<comment type="cofactor">
    <cofactor evidence="1 4">
        <name>(R)-lipoate</name>
        <dbReference type="ChEBI" id="CHEBI:83088"/>
    </cofactor>
</comment>
<feature type="domain" description="Peripheral subunit-binding (PSBD)" evidence="7">
    <location>
        <begin position="156"/>
        <end position="193"/>
    </location>
</feature>
<dbReference type="InterPro" id="IPR023213">
    <property type="entry name" value="CAT-like_dom_sf"/>
</dbReference>
<dbReference type="PANTHER" id="PTHR23151">
    <property type="entry name" value="DIHYDROLIPOAMIDE ACETYL/SUCCINYL-TRANSFERASE-RELATED"/>
    <property type="match status" value="1"/>
</dbReference>
<dbReference type="SUPFAM" id="SSF47005">
    <property type="entry name" value="Peripheral subunit-binding domain of 2-oxo acid dehydrogenase complex"/>
    <property type="match status" value="2"/>
</dbReference>